<dbReference type="GO" id="GO:0034551">
    <property type="term" value="P:mitochondrial respiratory chain complex III assembly"/>
    <property type="evidence" value="ECO:0007669"/>
    <property type="project" value="EnsemblFungi"/>
</dbReference>
<dbReference type="GO" id="GO:0043022">
    <property type="term" value="F:ribosome binding"/>
    <property type="evidence" value="ECO:0007669"/>
    <property type="project" value="EnsemblFungi"/>
</dbReference>
<dbReference type="GO" id="GO:0031966">
    <property type="term" value="C:mitochondrial membrane"/>
    <property type="evidence" value="ECO:0007669"/>
    <property type="project" value="EnsemblFungi"/>
</dbReference>
<dbReference type="eggNOG" id="KOG2873">
    <property type="taxonomic scope" value="Eukaryota"/>
</dbReference>
<dbReference type="InterPro" id="IPR021150">
    <property type="entry name" value="Ubiq_cyt_c_chap"/>
</dbReference>
<dbReference type="GO" id="GO:0070131">
    <property type="term" value="P:positive regulation of mitochondrial translation"/>
    <property type="evidence" value="ECO:0007669"/>
    <property type="project" value="EnsemblFungi"/>
</dbReference>
<dbReference type="OrthoDB" id="10253878at2759"/>
<evidence type="ECO:0000256" key="1">
    <source>
        <dbReference type="ARBA" id="ARBA00006407"/>
    </source>
</evidence>
<feature type="region of interest" description="Disordered" evidence="2">
    <location>
        <begin position="43"/>
        <end position="64"/>
    </location>
</feature>
<dbReference type="OMA" id="FSQWFQI"/>
<gene>
    <name evidence="4" type="primary">NDAI0F01530</name>
    <name evidence="4" type="ordered locus">NDAI_0F01530</name>
</gene>
<dbReference type="GO" id="GO:0050821">
    <property type="term" value="P:protein stabilization"/>
    <property type="evidence" value="ECO:0007669"/>
    <property type="project" value="EnsemblFungi"/>
</dbReference>
<sequence>MLKEILLKNRTSIIKGKGLGSLYNRPLQPDWLNCTLHKRLQSTRSISRDSPEGIVSKSHLKEPDQSIPTNAAVKQAAKLNPLAHSKYESKQYQLPKWKEALGEFVISKFNLDMDKIRAGPVAGSYFYNICKEQGLQFEDEPLSNSAKFFYEDLNLPRTFSQWFQITILHEWMLFVRMRAMPFKYGRNYQQKLVDRTFADIELRLFEEMKVNSGRIVDQYLKDFNSQLRGAVFAYDEGFFTDDATLATALWRNLFAGRKDIDMVHLEAMVRYVRSQLYVLNQLSDREFATGKFKFVPINETVEILTSNEEAVMKEKVIQHYENLDKNPNILPSERSKLSYTN</sequence>
<dbReference type="EMBL" id="HE580272">
    <property type="protein sequence ID" value="CCD25472.1"/>
    <property type="molecule type" value="Genomic_DNA"/>
</dbReference>
<evidence type="ECO:0000256" key="2">
    <source>
        <dbReference type="SAM" id="MobiDB-lite"/>
    </source>
</evidence>
<protein>
    <recommendedName>
        <fullName evidence="3">Ubiquinol-cytochrome c chaperone domain-containing protein</fullName>
    </recommendedName>
</protein>
<dbReference type="GO" id="GO:0003729">
    <property type="term" value="F:mRNA binding"/>
    <property type="evidence" value="ECO:0007669"/>
    <property type="project" value="EnsemblFungi"/>
</dbReference>
<comment type="similarity">
    <text evidence="1">Belongs to the CBP3 family.</text>
</comment>
<dbReference type="Proteomes" id="UP000000689">
    <property type="component" value="Chromosome 6"/>
</dbReference>
<dbReference type="AlphaFoldDB" id="G0WCG1"/>
<organism evidence="4 5">
    <name type="scientific">Naumovozyma dairenensis (strain ATCC 10597 / BCRC 20456 / CBS 421 / NBRC 0211 / NRRL Y-12639)</name>
    <name type="common">Saccharomyces dairenensis</name>
    <dbReference type="NCBI Taxonomy" id="1071378"/>
    <lineage>
        <taxon>Eukaryota</taxon>
        <taxon>Fungi</taxon>
        <taxon>Dikarya</taxon>
        <taxon>Ascomycota</taxon>
        <taxon>Saccharomycotina</taxon>
        <taxon>Saccharomycetes</taxon>
        <taxon>Saccharomycetales</taxon>
        <taxon>Saccharomycetaceae</taxon>
        <taxon>Naumovozyma</taxon>
    </lineage>
</organism>
<accession>G0WCG1</accession>
<dbReference type="RefSeq" id="XP_003670715.1">
    <property type="nucleotide sequence ID" value="XM_003670667.1"/>
</dbReference>
<dbReference type="Pfam" id="PF03981">
    <property type="entry name" value="Ubiq_cyt_C_chap"/>
    <property type="match status" value="1"/>
</dbReference>
<dbReference type="PANTHER" id="PTHR12184:SF1">
    <property type="entry name" value="UBIQUINOL-CYTOCHROME-C REDUCTASE COMPLEX ASSEMBLY FACTOR 1"/>
    <property type="match status" value="1"/>
</dbReference>
<evidence type="ECO:0000259" key="3">
    <source>
        <dbReference type="Pfam" id="PF03981"/>
    </source>
</evidence>
<dbReference type="GO" id="GO:0005761">
    <property type="term" value="C:mitochondrial ribosome"/>
    <property type="evidence" value="ECO:0007669"/>
    <property type="project" value="EnsemblFungi"/>
</dbReference>
<dbReference type="GO" id="GO:0061671">
    <property type="term" value="C:Cbp3p-Cbp6 complex"/>
    <property type="evidence" value="ECO:0007669"/>
    <property type="project" value="EnsemblFungi"/>
</dbReference>
<evidence type="ECO:0000313" key="5">
    <source>
        <dbReference type="Proteomes" id="UP000000689"/>
    </source>
</evidence>
<dbReference type="STRING" id="1071378.G0WCG1"/>
<reference evidence="4 5" key="1">
    <citation type="journal article" date="2011" name="Proc. Natl. Acad. Sci. U.S.A.">
        <title>Evolutionary erosion of yeast sex chromosomes by mating-type switching accidents.</title>
        <authorList>
            <person name="Gordon J.L."/>
            <person name="Armisen D."/>
            <person name="Proux-Wera E."/>
            <person name="Oheigeartaigh S.S."/>
            <person name="Byrne K.P."/>
            <person name="Wolfe K.H."/>
        </authorList>
    </citation>
    <scope>NUCLEOTIDE SEQUENCE [LARGE SCALE GENOMIC DNA]</scope>
    <source>
        <strain evidence="5">ATCC 10597 / BCRC 20456 / CBS 421 / NBRC 0211 / NRRL Y-12639</strain>
    </source>
</reference>
<name>G0WCG1_NAUDC</name>
<dbReference type="HOGENOM" id="CLU_051390_1_0_1"/>
<keyword evidence="5" id="KW-1185">Reference proteome</keyword>
<dbReference type="PANTHER" id="PTHR12184">
    <property type="entry name" value="UBIQUINOL-CYTOCHROME C REDUCTASE COMPLEX ASSEMBLY FACTOR 1 FAMILY MEMBER"/>
    <property type="match status" value="1"/>
</dbReference>
<proteinExistence type="inferred from homology"/>
<feature type="domain" description="Ubiquinol-cytochrome c chaperone" evidence="3">
    <location>
        <begin position="151"/>
        <end position="294"/>
    </location>
</feature>
<dbReference type="KEGG" id="ndi:NDAI_0F01530"/>
<dbReference type="GeneID" id="11499211"/>
<evidence type="ECO:0000313" key="4">
    <source>
        <dbReference type="EMBL" id="CCD25472.1"/>
    </source>
</evidence>
<dbReference type="InterPro" id="IPR007129">
    <property type="entry name" value="Ubiqinol_cyt_c_chaperone_CPB3"/>
</dbReference>